<gene>
    <name evidence="1" type="ORF">DPM35_26585</name>
</gene>
<dbReference type="SUPFAM" id="SSF52172">
    <property type="entry name" value="CheY-like"/>
    <property type="match status" value="1"/>
</dbReference>
<accession>A0A330GPX2</accession>
<dbReference type="OrthoDB" id="582170at2"/>
<keyword evidence="2" id="KW-1185">Reference proteome</keyword>
<dbReference type="Gene3D" id="3.40.50.2300">
    <property type="match status" value="1"/>
</dbReference>
<evidence type="ECO:0000313" key="2">
    <source>
        <dbReference type="Proteomes" id="UP000251956"/>
    </source>
</evidence>
<proteinExistence type="predicted"/>
<reference evidence="2" key="1">
    <citation type="submission" date="2018-06" db="EMBL/GenBank/DDBJ databases">
        <authorList>
            <person name="Helene L.C."/>
            <person name="Dall'Agnol R."/>
            <person name="Delamuta J.R."/>
            <person name="Hungria M."/>
        </authorList>
    </citation>
    <scope>NUCLEOTIDE SEQUENCE [LARGE SCALE GENOMIC DNA]</scope>
    <source>
        <strain evidence="2">CNPSo 3140</strain>
    </source>
</reference>
<dbReference type="InterPro" id="IPR011006">
    <property type="entry name" value="CheY-like_superfamily"/>
</dbReference>
<dbReference type="Proteomes" id="UP000251956">
    <property type="component" value="Unassembled WGS sequence"/>
</dbReference>
<evidence type="ECO:0000313" key="1">
    <source>
        <dbReference type="EMBL" id="RAZ72956.1"/>
    </source>
</evidence>
<dbReference type="EMBL" id="QMBQ01000009">
    <property type="protein sequence ID" value="RAZ72956.1"/>
    <property type="molecule type" value="Genomic_DNA"/>
</dbReference>
<name>A0A330GPX2_9HYPH</name>
<dbReference type="AlphaFoldDB" id="A0A330GPX2"/>
<comment type="caution">
    <text evidence="1">The sequence shown here is derived from an EMBL/GenBank/DDBJ whole genome shotgun (WGS) entry which is preliminary data.</text>
</comment>
<reference evidence="1 2" key="2">
    <citation type="submission" date="2018-07" db="EMBL/GenBank/DDBJ databases">
        <title>Diversity of Mesorhizobium strains in Brazil.</title>
        <authorList>
            <person name="Helene L.C.F."/>
            <person name="Dall'Agnol R."/>
            <person name="Delamuta J.R.M."/>
            <person name="Hungria M."/>
        </authorList>
    </citation>
    <scope>NUCLEOTIDE SEQUENCE [LARGE SCALE GENOMIC DNA]</scope>
    <source>
        <strain evidence="1 2">CNPSo 3140</strain>
    </source>
</reference>
<sequence length="131" mass="14096">MREQKLLGRYILIAEDNNSVAVSLGEAFGAQGAKVLYPFATIEDVLDLIMSSQPIDAAVLSLTLQGEETFVAAENLVRRHIPFVFLKGHNAPEIPGHFEGVGRFDKSGNLADTAHHLTRIVLATSQGGARG</sequence>
<organism evidence="1 2">
    <name type="scientific">Mesorhizobium atlanticum</name>
    <dbReference type="NCBI Taxonomy" id="2233532"/>
    <lineage>
        <taxon>Bacteria</taxon>
        <taxon>Pseudomonadati</taxon>
        <taxon>Pseudomonadota</taxon>
        <taxon>Alphaproteobacteria</taxon>
        <taxon>Hyphomicrobiales</taxon>
        <taxon>Phyllobacteriaceae</taxon>
        <taxon>Mesorhizobium</taxon>
    </lineage>
</organism>
<protein>
    <submittedName>
        <fullName evidence="1">Response regulator</fullName>
    </submittedName>
</protein>
<dbReference type="RefSeq" id="WP_112130158.1">
    <property type="nucleotide sequence ID" value="NZ_QMBQ01000009.1"/>
</dbReference>